<comment type="function">
    <text evidence="1 6">Modulates RecA activity.</text>
</comment>
<organism evidence="9 10">
    <name type="scientific">Streptococcus pseudoporcinus</name>
    <dbReference type="NCBI Taxonomy" id="361101"/>
    <lineage>
        <taxon>Bacteria</taxon>
        <taxon>Bacillati</taxon>
        <taxon>Bacillota</taxon>
        <taxon>Bacilli</taxon>
        <taxon>Lactobacillales</taxon>
        <taxon>Streptococcaceae</taxon>
        <taxon>Streptococcus</taxon>
    </lineage>
</organism>
<evidence type="ECO:0000313" key="10">
    <source>
        <dbReference type="Proteomes" id="UP000394068"/>
    </source>
</evidence>
<evidence type="ECO:0000256" key="6">
    <source>
        <dbReference type="HAMAP-Rule" id="MF_01114"/>
    </source>
</evidence>
<evidence type="ECO:0000259" key="8">
    <source>
        <dbReference type="Pfam" id="PF21981"/>
    </source>
</evidence>
<sequence>MINMKISKIEKKKRLYLLELDYTEKLYVTEDTIVTFMLSKDMEISPEQLNEIKVFAQFSHGKNLALYYISFQVRTKKQVIDYLHKNDINKTTIDQIVNDLEANHWIDDTKYIKTYLRQNILSGDKGPHVLKQKLLQKGISPSLIDQHLTHYDYSPLVAKLATKLLSKYQGKLPEKALKDKIIQSILTKGFSYDLAKSVVGDLQLEQDQELNNHLLTKELAKQHRKFSKKCDGYELQQRLFQVLYRKGFDADAINQALREYL</sequence>
<dbReference type="GO" id="GO:0005737">
    <property type="term" value="C:cytoplasm"/>
    <property type="evidence" value="ECO:0007669"/>
    <property type="project" value="UniProtKB-SubCell"/>
</dbReference>
<evidence type="ECO:0000256" key="4">
    <source>
        <dbReference type="ARBA" id="ARBA00018111"/>
    </source>
</evidence>
<name>A0A4U9XIR0_9STRE</name>
<dbReference type="PANTHER" id="PTHR33602">
    <property type="entry name" value="REGULATORY PROTEIN RECX FAMILY PROTEIN"/>
    <property type="match status" value="1"/>
</dbReference>
<evidence type="ECO:0000256" key="1">
    <source>
        <dbReference type="ARBA" id="ARBA00003529"/>
    </source>
</evidence>
<dbReference type="GO" id="GO:0006282">
    <property type="term" value="P:regulation of DNA repair"/>
    <property type="evidence" value="ECO:0007669"/>
    <property type="project" value="UniProtKB-UniRule"/>
</dbReference>
<dbReference type="InterPro" id="IPR003783">
    <property type="entry name" value="Regulatory_RecX"/>
</dbReference>
<dbReference type="InterPro" id="IPR053925">
    <property type="entry name" value="RecX_HTH_3rd"/>
</dbReference>
<evidence type="ECO:0000259" key="7">
    <source>
        <dbReference type="Pfam" id="PF02631"/>
    </source>
</evidence>
<gene>
    <name evidence="6 9" type="primary">recX</name>
    <name evidence="9" type="ORF">NCTC5386_00496</name>
</gene>
<protein>
    <recommendedName>
        <fullName evidence="4 6">Regulatory protein RecX</fullName>
    </recommendedName>
</protein>
<dbReference type="HAMAP" id="MF_01114">
    <property type="entry name" value="RecX"/>
    <property type="match status" value="1"/>
</dbReference>
<dbReference type="AlphaFoldDB" id="A0A4U9XIR0"/>
<dbReference type="NCBIfam" id="NF010733">
    <property type="entry name" value="PRK14135.1"/>
    <property type="match status" value="1"/>
</dbReference>
<dbReference type="Proteomes" id="UP000394068">
    <property type="component" value="Unassembled WGS sequence"/>
</dbReference>
<evidence type="ECO:0000256" key="5">
    <source>
        <dbReference type="ARBA" id="ARBA00022490"/>
    </source>
</evidence>
<dbReference type="Pfam" id="PF02631">
    <property type="entry name" value="RecX_HTH2"/>
    <property type="match status" value="1"/>
</dbReference>
<dbReference type="PANTHER" id="PTHR33602:SF1">
    <property type="entry name" value="REGULATORY PROTEIN RECX FAMILY PROTEIN"/>
    <property type="match status" value="1"/>
</dbReference>
<dbReference type="Gene3D" id="1.10.10.10">
    <property type="entry name" value="Winged helix-like DNA-binding domain superfamily/Winged helix DNA-binding domain"/>
    <property type="match status" value="4"/>
</dbReference>
<dbReference type="InterPro" id="IPR036388">
    <property type="entry name" value="WH-like_DNA-bd_sf"/>
</dbReference>
<dbReference type="InterPro" id="IPR053924">
    <property type="entry name" value="RecX_HTH_2nd"/>
</dbReference>
<keyword evidence="5 6" id="KW-0963">Cytoplasm</keyword>
<feature type="domain" description="RecX third three-helical" evidence="8">
    <location>
        <begin position="215"/>
        <end position="257"/>
    </location>
</feature>
<proteinExistence type="inferred from homology"/>
<dbReference type="Pfam" id="PF21981">
    <property type="entry name" value="RecX_HTH3"/>
    <property type="match status" value="1"/>
</dbReference>
<dbReference type="EMBL" id="CABEHT010000001">
    <property type="protein sequence ID" value="VTS12665.1"/>
    <property type="molecule type" value="Genomic_DNA"/>
</dbReference>
<evidence type="ECO:0000256" key="2">
    <source>
        <dbReference type="ARBA" id="ARBA00004496"/>
    </source>
</evidence>
<reference evidence="9 10" key="1">
    <citation type="submission" date="2019-05" db="EMBL/GenBank/DDBJ databases">
        <authorList>
            <consortium name="Pathogen Informatics"/>
        </authorList>
    </citation>
    <scope>NUCLEOTIDE SEQUENCE [LARGE SCALE GENOMIC DNA]</scope>
    <source>
        <strain evidence="9 10">NCTC5386</strain>
    </source>
</reference>
<evidence type="ECO:0000256" key="3">
    <source>
        <dbReference type="ARBA" id="ARBA00009695"/>
    </source>
</evidence>
<comment type="subcellular location">
    <subcellularLocation>
        <location evidence="2 6">Cytoplasm</location>
    </subcellularLocation>
</comment>
<accession>A0A4U9XIR0</accession>
<comment type="similarity">
    <text evidence="3 6">Belongs to the RecX family.</text>
</comment>
<evidence type="ECO:0000313" key="9">
    <source>
        <dbReference type="EMBL" id="VTS12665.1"/>
    </source>
</evidence>
<feature type="domain" description="RecX second three-helical" evidence="7">
    <location>
        <begin position="107"/>
        <end position="148"/>
    </location>
</feature>